<proteinExistence type="inferred from homology"/>
<dbReference type="InterPro" id="IPR023674">
    <property type="entry name" value="Ribosomal_uL1-like"/>
</dbReference>
<dbReference type="EMBL" id="ML014138">
    <property type="protein sequence ID" value="RKP02673.1"/>
    <property type="molecule type" value="Genomic_DNA"/>
</dbReference>
<dbReference type="OrthoDB" id="1747252at2759"/>
<dbReference type="EMBL" id="ML009329">
    <property type="protein sequence ID" value="RKO97283.1"/>
    <property type="molecule type" value="Genomic_DNA"/>
</dbReference>
<keyword evidence="2 4" id="KW-0689">Ribosomal protein</keyword>
<protein>
    <submittedName>
        <fullName evidence="4">Ribosomal protein L1</fullName>
    </submittedName>
</protein>
<dbReference type="Gene3D" id="3.40.50.790">
    <property type="match status" value="1"/>
</dbReference>
<dbReference type="PANTHER" id="PTHR36427:SF3">
    <property type="entry name" value="LARGE RIBOSOMAL SUBUNIT PROTEIN UL1M"/>
    <property type="match status" value="1"/>
</dbReference>
<dbReference type="Proteomes" id="UP000268535">
    <property type="component" value="Unassembled WGS sequence"/>
</dbReference>
<dbReference type="Gene3D" id="3.30.190.20">
    <property type="match status" value="1"/>
</dbReference>
<dbReference type="InterPro" id="IPR028364">
    <property type="entry name" value="Ribosomal_uL1/biogenesis"/>
</dbReference>
<reference evidence="5" key="2">
    <citation type="submission" date="2018-04" db="EMBL/GenBank/DDBJ databases">
        <title>Leveraging single-cell genomics to expand the Fungal Tree of Life.</title>
        <authorList>
            <consortium name="DOE Joint Genome Institute"/>
            <person name="Ahrendt S.R."/>
            <person name="Quandt C.A."/>
            <person name="Ciobanu D."/>
            <person name="Clum A."/>
            <person name="Salamov A."/>
            <person name="Andreopoulos B."/>
            <person name="Cheng J.-F."/>
            <person name="Woyke T."/>
            <person name="Pelin A."/>
            <person name="Henrissat B."/>
            <person name="Benny G.L."/>
            <person name="Smith M.E."/>
            <person name="James T.Y."/>
            <person name="Grigoriev I.V."/>
        </authorList>
    </citation>
    <scope>NUCLEOTIDE SEQUENCE</scope>
    <source>
        <strain evidence="5">ATCC 52028</strain>
    </source>
</reference>
<keyword evidence="3" id="KW-0687">Ribonucleoprotein</keyword>
<accession>A0A4P9WY42</accession>
<evidence type="ECO:0000313" key="7">
    <source>
        <dbReference type="Proteomes" id="UP000274922"/>
    </source>
</evidence>
<evidence type="ECO:0000256" key="2">
    <source>
        <dbReference type="ARBA" id="ARBA00022980"/>
    </source>
</evidence>
<dbReference type="STRING" id="1555241.A0A4P9WY42"/>
<gene>
    <name evidence="4" type="ORF">CAUPRSCDRAFT_6735</name>
    <name evidence="5" type="ORF">CXG81DRAFT_10533</name>
</gene>
<dbReference type="AlphaFoldDB" id="A0A4P9WY42"/>
<dbReference type="GO" id="GO:0003735">
    <property type="term" value="F:structural constituent of ribosome"/>
    <property type="evidence" value="ECO:0007669"/>
    <property type="project" value="TreeGrafter"/>
</dbReference>
<comment type="similarity">
    <text evidence="1">Belongs to the universal ribosomal protein uL1 family.</text>
</comment>
<evidence type="ECO:0000313" key="4">
    <source>
        <dbReference type="EMBL" id="RKO97283.1"/>
    </source>
</evidence>
<dbReference type="PANTHER" id="PTHR36427">
    <property type="entry name" value="54S RIBOSOMAL PROTEIN L1, MITOCHONDRIAL"/>
    <property type="match status" value="1"/>
</dbReference>
<evidence type="ECO:0000256" key="1">
    <source>
        <dbReference type="ARBA" id="ARBA00010531"/>
    </source>
</evidence>
<evidence type="ECO:0000313" key="6">
    <source>
        <dbReference type="Proteomes" id="UP000268535"/>
    </source>
</evidence>
<reference evidence="6 7" key="1">
    <citation type="journal article" date="2018" name="Nat. Microbiol.">
        <title>Leveraging single-cell genomics to expand the fungal tree of life.</title>
        <authorList>
            <person name="Ahrendt S.R."/>
            <person name="Quandt C.A."/>
            <person name="Ciobanu D."/>
            <person name="Clum A."/>
            <person name="Salamov A."/>
            <person name="Andreopoulos B."/>
            <person name="Cheng J.F."/>
            <person name="Woyke T."/>
            <person name="Pelin A."/>
            <person name="Henrissat B."/>
            <person name="Reynolds N.K."/>
            <person name="Benny G.L."/>
            <person name="Smith M.E."/>
            <person name="James T.Y."/>
            <person name="Grigoriev I.V."/>
        </authorList>
    </citation>
    <scope>NUCLEOTIDE SEQUENCE [LARGE SCALE GENOMIC DNA]</scope>
    <source>
        <strain evidence="6 7">ATCC 52028</strain>
    </source>
</reference>
<keyword evidence="7" id="KW-1185">Reference proteome</keyword>
<reference evidence="4" key="3">
    <citation type="submission" date="2018-08" db="EMBL/GenBank/DDBJ databases">
        <title>Leveraging single-cell genomics to expand the Fungal Tree of Life.</title>
        <authorList>
            <consortium name="DOE Joint Genome Institute"/>
            <person name="Ahrendt S.R."/>
            <person name="Quandt C.A."/>
            <person name="Ciobanu D."/>
            <person name="Clum A."/>
            <person name="Salamov A."/>
            <person name="Andreopoulos B."/>
            <person name="Cheng J.-F."/>
            <person name="Woyke T."/>
            <person name="Pelin A."/>
            <person name="Henrissat B."/>
            <person name="Reynolds N."/>
            <person name="Benny G.L."/>
            <person name="Smith M.E."/>
            <person name="James T.Y."/>
            <person name="Grigoriev I.V."/>
        </authorList>
    </citation>
    <scope>NUCLEOTIDE SEQUENCE</scope>
    <source>
        <strain evidence="4">ATCC 52028</strain>
    </source>
</reference>
<dbReference type="Proteomes" id="UP000274922">
    <property type="component" value="Unassembled WGS sequence"/>
</dbReference>
<evidence type="ECO:0000313" key="5">
    <source>
        <dbReference type="EMBL" id="RKP02673.1"/>
    </source>
</evidence>
<dbReference type="InterPro" id="IPR016095">
    <property type="entry name" value="Ribosomal_uL1_3-a/b-sand"/>
</dbReference>
<dbReference type="SUPFAM" id="SSF56808">
    <property type="entry name" value="Ribosomal protein L1"/>
    <property type="match status" value="1"/>
</dbReference>
<dbReference type="GO" id="GO:0005762">
    <property type="term" value="C:mitochondrial large ribosomal subunit"/>
    <property type="evidence" value="ECO:0007669"/>
    <property type="project" value="TreeGrafter"/>
</dbReference>
<evidence type="ECO:0000256" key="3">
    <source>
        <dbReference type="ARBA" id="ARBA00023274"/>
    </source>
</evidence>
<organism evidence="4 6">
    <name type="scientific">Caulochytrium protostelioides</name>
    <dbReference type="NCBI Taxonomy" id="1555241"/>
    <lineage>
        <taxon>Eukaryota</taxon>
        <taxon>Fungi</taxon>
        <taxon>Fungi incertae sedis</taxon>
        <taxon>Chytridiomycota</taxon>
        <taxon>Chytridiomycota incertae sedis</taxon>
        <taxon>Chytridiomycetes</taxon>
        <taxon>Caulochytriales</taxon>
        <taxon>Caulochytriaceae</taxon>
        <taxon>Caulochytrium</taxon>
    </lineage>
</organism>
<dbReference type="Pfam" id="PF00687">
    <property type="entry name" value="Ribosomal_L1"/>
    <property type="match status" value="1"/>
</dbReference>
<sequence>MTPVASRWAVAPSWARPCAAALQVSQTRAYDRKRFKANKKKARALLGEDQMTVEETLSVLRTYCLGENKPVAAHLTCNAEDFTGDRILKAEVMFPRALRQATAIRTLVFAEGDAAEEARAAGATLVGGRDFIEEVRVMVEALPQTSNDTSTLPFDKILATRALFPHIVKVSRVLGPRGLMPSPAKGTVGTDIPAMLAQLQGAIAVTLSEGGVVHQQIGFSGWSDADLLANLTALLTAVRAARPARIDANNFVTDIAVSAPLTPAVQLGLKRFAAPTIKK</sequence>
<name>A0A4P9WY42_9FUNG</name>